<organism evidence="2 3">
    <name type="scientific">Cyclotella atomus</name>
    <dbReference type="NCBI Taxonomy" id="382360"/>
    <lineage>
        <taxon>Eukaryota</taxon>
        <taxon>Sar</taxon>
        <taxon>Stramenopiles</taxon>
        <taxon>Ochrophyta</taxon>
        <taxon>Bacillariophyta</taxon>
        <taxon>Coscinodiscophyceae</taxon>
        <taxon>Thalassiosirophycidae</taxon>
        <taxon>Stephanodiscales</taxon>
        <taxon>Stephanodiscaceae</taxon>
        <taxon>Cyclotella</taxon>
    </lineage>
</organism>
<evidence type="ECO:0000313" key="3">
    <source>
        <dbReference type="Proteomes" id="UP001530400"/>
    </source>
</evidence>
<proteinExistence type="predicted"/>
<feature type="compositionally biased region" description="Basic and acidic residues" evidence="1">
    <location>
        <begin position="212"/>
        <end position="229"/>
    </location>
</feature>
<evidence type="ECO:0000313" key="2">
    <source>
        <dbReference type="EMBL" id="KAL3804967.1"/>
    </source>
</evidence>
<gene>
    <name evidence="2" type="ORF">ACHAWO_012540</name>
</gene>
<evidence type="ECO:0000256" key="1">
    <source>
        <dbReference type="SAM" id="MobiDB-lite"/>
    </source>
</evidence>
<keyword evidence="3" id="KW-1185">Reference proteome</keyword>
<protein>
    <submittedName>
        <fullName evidence="2">Uncharacterized protein</fullName>
    </submittedName>
</protein>
<feature type="region of interest" description="Disordered" evidence="1">
    <location>
        <begin position="194"/>
        <end position="295"/>
    </location>
</feature>
<dbReference type="AlphaFoldDB" id="A0ABD3QY22"/>
<comment type="caution">
    <text evidence="2">The sequence shown here is derived from an EMBL/GenBank/DDBJ whole genome shotgun (WGS) entry which is preliminary data.</text>
</comment>
<accession>A0ABD3QY22</accession>
<feature type="compositionally biased region" description="Basic and acidic residues" evidence="1">
    <location>
        <begin position="250"/>
        <end position="283"/>
    </location>
</feature>
<sequence length="437" mass="48077">MPDDHDLRHDHHIHNHIDGLLHHHDDGSGVARTSTGVADPLANLEGEDESIIAAQNVVDATVGAVVGVGMEDEEALRAGEEAAAAAMEAAASAEEAAALAEEAVGAVFDDHDDNHGNFDADDEIALAAAAAAVYVYLQSTSIAAAVQADGISVVVDQALLATAAAAAASQVASGVYENDSAEQELHHHHEAYYGHHHHHDPTQYHQPHHHSMKSDDEHGDPHDLLEQRRIKDRKRYAGMSDAQRSAYNAHRRELYHKQGDEARKRRRERERSRYHSLEGEHKKDRNARRAKLERDRYNKLSKEELELRNARRRERARQKKLAAARQASEEAGQYVNHGGNMVHESQMNLPFLPEQAESGVKMEHYLGQHSHHHNEDHHEQQEDHIGDMVSDDAMIADAVTAAAEVAEEAFGAIMDDSAVAAAMDAVQGAGQNEHIDV</sequence>
<reference evidence="2 3" key="1">
    <citation type="submission" date="2024-10" db="EMBL/GenBank/DDBJ databases">
        <title>Updated reference genomes for cyclostephanoid diatoms.</title>
        <authorList>
            <person name="Roberts W.R."/>
            <person name="Alverson A.J."/>
        </authorList>
    </citation>
    <scope>NUCLEOTIDE SEQUENCE [LARGE SCALE GENOMIC DNA]</scope>
    <source>
        <strain evidence="2 3">AJA010-31</strain>
    </source>
</reference>
<dbReference type="Proteomes" id="UP001530400">
    <property type="component" value="Unassembled WGS sequence"/>
</dbReference>
<dbReference type="EMBL" id="JALLPJ020000018">
    <property type="protein sequence ID" value="KAL3804967.1"/>
    <property type="molecule type" value="Genomic_DNA"/>
</dbReference>
<name>A0ABD3QY22_9STRA</name>